<name>E4XEL4_OIKDI</name>
<evidence type="ECO:0000256" key="1">
    <source>
        <dbReference type="SAM" id="MobiDB-lite"/>
    </source>
</evidence>
<dbReference type="InParanoid" id="E4XEL4"/>
<dbReference type="EMBL" id="FN653042">
    <property type="protein sequence ID" value="CBY19509.1"/>
    <property type="molecule type" value="Genomic_DNA"/>
</dbReference>
<dbReference type="Proteomes" id="UP000011014">
    <property type="component" value="Unassembled WGS sequence"/>
</dbReference>
<feature type="region of interest" description="Disordered" evidence="1">
    <location>
        <begin position="1"/>
        <end position="28"/>
    </location>
</feature>
<dbReference type="AlphaFoldDB" id="E4XEL4"/>
<evidence type="ECO:0000313" key="2">
    <source>
        <dbReference type="EMBL" id="CBY19509.1"/>
    </source>
</evidence>
<dbReference type="Proteomes" id="UP000001307">
    <property type="component" value="Unassembled WGS sequence"/>
</dbReference>
<evidence type="ECO:0000313" key="3">
    <source>
        <dbReference type="EMBL" id="CBY31123.1"/>
    </source>
</evidence>
<dbReference type="EMBL" id="FN654293">
    <property type="protein sequence ID" value="CBY31123.1"/>
    <property type="molecule type" value="Genomic_DNA"/>
</dbReference>
<feature type="compositionally biased region" description="Polar residues" evidence="1">
    <location>
        <begin position="1"/>
        <end position="10"/>
    </location>
</feature>
<proteinExistence type="predicted"/>
<keyword evidence="4" id="KW-1185">Reference proteome</keyword>
<evidence type="ECO:0000313" key="4">
    <source>
        <dbReference type="Proteomes" id="UP000001307"/>
    </source>
</evidence>
<accession>E4XEL4</accession>
<organism evidence="2">
    <name type="scientific">Oikopleura dioica</name>
    <name type="common">Tunicate</name>
    <dbReference type="NCBI Taxonomy" id="34765"/>
    <lineage>
        <taxon>Eukaryota</taxon>
        <taxon>Metazoa</taxon>
        <taxon>Chordata</taxon>
        <taxon>Tunicata</taxon>
        <taxon>Appendicularia</taxon>
        <taxon>Copelata</taxon>
        <taxon>Oikopleuridae</taxon>
        <taxon>Oikopleura</taxon>
    </lineage>
</organism>
<sequence length="80" mass="8873">MSTLSHQIQKNKGFGSVSQKPKKSFEEDPCIENAPLRSYQDVSIMAKVRSKTTVVLHDVEVTGTCVCDETPQHGINVKKL</sequence>
<protein>
    <submittedName>
        <fullName evidence="2">Uncharacterized protein</fullName>
    </submittedName>
</protein>
<reference evidence="2" key="1">
    <citation type="journal article" date="2010" name="Science">
        <title>Plasticity of animal genome architecture unmasked by rapid evolution of a pelagic tunicate.</title>
        <authorList>
            <person name="Denoeud F."/>
            <person name="Henriet S."/>
            <person name="Mungpakdee S."/>
            <person name="Aury J.M."/>
            <person name="Da Silva C."/>
            <person name="Brinkmann H."/>
            <person name="Mikhaleva J."/>
            <person name="Olsen L.C."/>
            <person name="Jubin C."/>
            <person name="Canestro C."/>
            <person name="Bouquet J.M."/>
            <person name="Danks G."/>
            <person name="Poulain J."/>
            <person name="Campsteijn C."/>
            <person name="Adamski M."/>
            <person name="Cross I."/>
            <person name="Yadetie F."/>
            <person name="Muffato M."/>
            <person name="Louis A."/>
            <person name="Butcher S."/>
            <person name="Tsagkogeorga G."/>
            <person name="Konrad A."/>
            <person name="Singh S."/>
            <person name="Jensen M.F."/>
            <person name="Cong E.H."/>
            <person name="Eikeseth-Otteraa H."/>
            <person name="Noel B."/>
            <person name="Anthouard V."/>
            <person name="Porcel B.M."/>
            <person name="Kachouri-Lafond R."/>
            <person name="Nishino A."/>
            <person name="Ugolini M."/>
            <person name="Chourrout P."/>
            <person name="Nishida H."/>
            <person name="Aasland R."/>
            <person name="Huzurbazar S."/>
            <person name="Westhof E."/>
            <person name="Delsuc F."/>
            <person name="Lehrach H."/>
            <person name="Reinhardt R."/>
            <person name="Weissenbach J."/>
            <person name="Roy S.W."/>
            <person name="Artiguenave F."/>
            <person name="Postlethwait J.H."/>
            <person name="Manak J.R."/>
            <person name="Thompson E.M."/>
            <person name="Jaillon O."/>
            <person name="Du Pasquier L."/>
            <person name="Boudinot P."/>
            <person name="Liberles D.A."/>
            <person name="Volff J.N."/>
            <person name="Philippe H."/>
            <person name="Lenhard B."/>
            <person name="Roest Crollius H."/>
            <person name="Wincker P."/>
            <person name="Chourrout D."/>
        </authorList>
    </citation>
    <scope>NUCLEOTIDE SEQUENCE [LARGE SCALE GENOMIC DNA]</scope>
</reference>
<gene>
    <name evidence="2" type="ORF">GSOID_T00008654001</name>
    <name evidence="3" type="ORF">GSOID_T00019082001</name>
</gene>